<keyword evidence="1" id="KW-0472">Membrane</keyword>
<dbReference type="AlphaFoldDB" id="A0A2K2F7C7"/>
<dbReference type="KEGG" id="cthd:CDO33_14155"/>
<organism evidence="2 3">
    <name type="scientific">Clostridium thermosuccinogenes</name>
    <dbReference type="NCBI Taxonomy" id="84032"/>
    <lineage>
        <taxon>Bacteria</taxon>
        <taxon>Bacillati</taxon>
        <taxon>Bacillota</taxon>
        <taxon>Clostridia</taxon>
        <taxon>Eubacteriales</taxon>
        <taxon>Clostridiaceae</taxon>
        <taxon>Clostridium</taxon>
    </lineage>
</organism>
<proteinExistence type="predicted"/>
<keyword evidence="3" id="KW-1185">Reference proteome</keyword>
<keyword evidence="1" id="KW-0812">Transmembrane</keyword>
<keyword evidence="1" id="KW-1133">Transmembrane helix</keyword>
<dbReference type="RefSeq" id="WP_103083045.1">
    <property type="nucleotide sequence ID" value="NZ_CP021850.1"/>
</dbReference>
<dbReference type="InterPro" id="IPR008407">
    <property type="entry name" value="Brnchd-chn_aa_trnsp_AzlD"/>
</dbReference>
<evidence type="ECO:0000313" key="3">
    <source>
        <dbReference type="Proteomes" id="UP000236151"/>
    </source>
</evidence>
<protein>
    <submittedName>
        <fullName evidence="2">Branched-chain amino acid transporter AzlD</fullName>
    </submittedName>
</protein>
<dbReference type="PIRSF" id="PIRSF003203">
    <property type="entry name" value="AzlD"/>
    <property type="match status" value="1"/>
</dbReference>
<evidence type="ECO:0000313" key="2">
    <source>
        <dbReference type="EMBL" id="PNT95182.1"/>
    </source>
</evidence>
<feature type="transmembrane region" description="Helical" evidence="1">
    <location>
        <begin position="67"/>
        <end position="86"/>
    </location>
</feature>
<comment type="caution">
    <text evidence="2">The sequence shown here is derived from an EMBL/GenBank/DDBJ whole genome shotgun (WGS) entry which is preliminary data.</text>
</comment>
<sequence>MTQNTQQLLVLVAVISLGTILTRALPFILFPKNKKIPGFINYLGDVIPYAAIGLLVVYCLKDVSVLAAPYGIPEAIAVACVVLLHVWKKSTLLSIGAGTVVYMLLVQLVFA</sequence>
<feature type="transmembrane region" description="Helical" evidence="1">
    <location>
        <begin position="40"/>
        <end position="60"/>
    </location>
</feature>
<gene>
    <name evidence="2" type="ORF">CDQ84_17560</name>
</gene>
<dbReference type="Pfam" id="PF05437">
    <property type="entry name" value="AzlD"/>
    <property type="match status" value="1"/>
</dbReference>
<feature type="transmembrane region" description="Helical" evidence="1">
    <location>
        <begin position="92"/>
        <end position="110"/>
    </location>
</feature>
<evidence type="ECO:0000256" key="1">
    <source>
        <dbReference type="SAM" id="Phobius"/>
    </source>
</evidence>
<dbReference type="EMBL" id="NIOJ01000073">
    <property type="protein sequence ID" value="PNT95182.1"/>
    <property type="molecule type" value="Genomic_DNA"/>
</dbReference>
<name>A0A2K2F7C7_9CLOT</name>
<reference evidence="2 3" key="1">
    <citation type="submission" date="2017-06" db="EMBL/GenBank/DDBJ databases">
        <title>Investigating the central metabolism of Clostridium thermosuccinogenes.</title>
        <authorList>
            <person name="Koendjbiharie J.G."/>
            <person name="van Kranenburg R."/>
        </authorList>
    </citation>
    <scope>NUCLEOTIDE SEQUENCE [LARGE SCALE GENOMIC DNA]</scope>
    <source>
        <strain evidence="2 3">DSM 5806</strain>
    </source>
</reference>
<dbReference type="OrthoDB" id="308265at2"/>
<dbReference type="Proteomes" id="UP000236151">
    <property type="component" value="Unassembled WGS sequence"/>
</dbReference>
<accession>A0A2K2F7C7</accession>